<keyword evidence="6" id="KW-1185">Reference proteome</keyword>
<dbReference type="Gene3D" id="4.10.240.10">
    <property type="entry name" value="Zn(2)-C6 fungal-type DNA-binding domain"/>
    <property type="match status" value="1"/>
</dbReference>
<dbReference type="AlphaFoldDB" id="A0A084AVZ1"/>
<accession>A0A084AVZ1</accession>
<gene>
    <name evidence="5" type="ORF">S7711_02009</name>
</gene>
<protein>
    <recommendedName>
        <fullName evidence="4">Zn(2)-C6 fungal-type domain-containing protein</fullName>
    </recommendedName>
</protein>
<dbReference type="PANTHER" id="PTHR47784:SF9">
    <property type="entry name" value="ZN(II)2CYS6 TRANSCRIPTION FACTOR (EUROFUNG)"/>
    <property type="match status" value="1"/>
</dbReference>
<evidence type="ECO:0000256" key="2">
    <source>
        <dbReference type="SAM" id="MobiDB-lite"/>
    </source>
</evidence>
<feature type="transmembrane region" description="Helical" evidence="3">
    <location>
        <begin position="351"/>
        <end position="370"/>
    </location>
</feature>
<dbReference type="OrthoDB" id="648861at2759"/>
<keyword evidence="3" id="KW-0472">Membrane</keyword>
<name>A0A084AVZ1_STACB</name>
<keyword evidence="3" id="KW-0812">Transmembrane</keyword>
<dbReference type="InterPro" id="IPR001138">
    <property type="entry name" value="Zn2Cys6_DnaBD"/>
</dbReference>
<dbReference type="SUPFAM" id="SSF57701">
    <property type="entry name" value="Zn2/Cys6 DNA-binding domain"/>
    <property type="match status" value="1"/>
</dbReference>
<sequence length="419" mass="47661">MEPDAGFKVFSIHSDDQKVRGYKRRKEHRKTKLGCLACRAKRVKCDETRPVCLRCSRNNRECVYEHADDGSESDASRAPAEASGSLISSLGPPTMGSPSMQEPDNGTPAAQLMEHLLQNQADIFQMPGRDIIIRLSRSDPLVHNVLLALAACHLRQREPGVVQHRIAEHFQQSVALRDLQRALDTPREALGQEGINSMLLSAILLSQITFALTASETLDDQNLDPGTSWVFSEQEDRLGWLSLQIGLNPLVLSVAPYGNETMSFLASIFSDPGQNWWDLQANDDIREMPSTWARILRINGELDLTLRSQASALLELRDAEPSDANVFIIRRFLRDLPPDLRHLLYVRDERAMWMFGYWLGLVSRFNGVWWTRQRARRDHRAICIWLAQQNLSARPGTEGQLWTEMLRELEQAPTYTPRR</sequence>
<keyword evidence="1" id="KW-0539">Nucleus</keyword>
<dbReference type="PROSITE" id="PS00463">
    <property type="entry name" value="ZN2_CY6_FUNGAL_1"/>
    <property type="match status" value="1"/>
</dbReference>
<evidence type="ECO:0000256" key="1">
    <source>
        <dbReference type="ARBA" id="ARBA00023242"/>
    </source>
</evidence>
<dbReference type="PROSITE" id="PS50048">
    <property type="entry name" value="ZN2_CY6_FUNGAL_2"/>
    <property type="match status" value="1"/>
</dbReference>
<feature type="region of interest" description="Disordered" evidence="2">
    <location>
        <begin position="68"/>
        <end position="107"/>
    </location>
</feature>
<evidence type="ECO:0000259" key="4">
    <source>
        <dbReference type="PROSITE" id="PS50048"/>
    </source>
</evidence>
<dbReference type="Pfam" id="PF00172">
    <property type="entry name" value="Zn_clus"/>
    <property type="match status" value="1"/>
</dbReference>
<organism evidence="5 6">
    <name type="scientific">Stachybotrys chartarum (strain CBS 109288 / IBT 7711)</name>
    <name type="common">Toxic black mold</name>
    <name type="synonym">Stilbospora chartarum</name>
    <dbReference type="NCBI Taxonomy" id="1280523"/>
    <lineage>
        <taxon>Eukaryota</taxon>
        <taxon>Fungi</taxon>
        <taxon>Dikarya</taxon>
        <taxon>Ascomycota</taxon>
        <taxon>Pezizomycotina</taxon>
        <taxon>Sordariomycetes</taxon>
        <taxon>Hypocreomycetidae</taxon>
        <taxon>Hypocreales</taxon>
        <taxon>Stachybotryaceae</taxon>
        <taxon>Stachybotrys</taxon>
    </lineage>
</organism>
<reference evidence="5 6" key="1">
    <citation type="journal article" date="2014" name="BMC Genomics">
        <title>Comparative genome sequencing reveals chemotype-specific gene clusters in the toxigenic black mold Stachybotrys.</title>
        <authorList>
            <person name="Semeiks J."/>
            <person name="Borek D."/>
            <person name="Otwinowski Z."/>
            <person name="Grishin N.V."/>
        </authorList>
    </citation>
    <scope>NUCLEOTIDE SEQUENCE [LARGE SCALE GENOMIC DNA]</scope>
    <source>
        <strain evidence="6">CBS 109288 / IBT 7711</strain>
    </source>
</reference>
<evidence type="ECO:0000313" key="6">
    <source>
        <dbReference type="Proteomes" id="UP000028045"/>
    </source>
</evidence>
<dbReference type="GO" id="GO:0001228">
    <property type="term" value="F:DNA-binding transcription activator activity, RNA polymerase II-specific"/>
    <property type="evidence" value="ECO:0007669"/>
    <property type="project" value="TreeGrafter"/>
</dbReference>
<dbReference type="PANTHER" id="PTHR47784">
    <property type="entry name" value="STEROL UPTAKE CONTROL PROTEIN 2"/>
    <property type="match status" value="1"/>
</dbReference>
<dbReference type="Proteomes" id="UP000028045">
    <property type="component" value="Unassembled WGS sequence"/>
</dbReference>
<dbReference type="GO" id="GO:0008270">
    <property type="term" value="F:zinc ion binding"/>
    <property type="evidence" value="ECO:0007669"/>
    <property type="project" value="InterPro"/>
</dbReference>
<evidence type="ECO:0000256" key="3">
    <source>
        <dbReference type="SAM" id="Phobius"/>
    </source>
</evidence>
<feature type="domain" description="Zn(2)-C6 fungal-type" evidence="4">
    <location>
        <begin position="34"/>
        <end position="64"/>
    </location>
</feature>
<dbReference type="EMBL" id="KL648525">
    <property type="protein sequence ID" value="KEY69470.1"/>
    <property type="molecule type" value="Genomic_DNA"/>
</dbReference>
<dbReference type="InterPro" id="IPR036864">
    <property type="entry name" value="Zn2-C6_fun-type_DNA-bd_sf"/>
</dbReference>
<dbReference type="InterPro" id="IPR053157">
    <property type="entry name" value="Sterol_Uptake_Regulator"/>
</dbReference>
<dbReference type="HOGENOM" id="CLU_024934_9_1_1"/>
<dbReference type="SMART" id="SM00066">
    <property type="entry name" value="GAL4"/>
    <property type="match status" value="1"/>
</dbReference>
<evidence type="ECO:0000313" key="5">
    <source>
        <dbReference type="EMBL" id="KEY69470.1"/>
    </source>
</evidence>
<proteinExistence type="predicted"/>
<dbReference type="CDD" id="cd00067">
    <property type="entry name" value="GAL4"/>
    <property type="match status" value="1"/>
</dbReference>
<keyword evidence="3" id="KW-1133">Transmembrane helix</keyword>
<dbReference type="Pfam" id="PF11951">
    <property type="entry name" value="Fungal_trans_2"/>
    <property type="match status" value="1"/>
</dbReference>
<dbReference type="InterPro" id="IPR021858">
    <property type="entry name" value="Fun_TF"/>
</dbReference>